<dbReference type="PANTHER" id="PTHR23517">
    <property type="entry name" value="RESISTANCE PROTEIN MDTM, PUTATIVE-RELATED-RELATED"/>
    <property type="match status" value="1"/>
</dbReference>
<evidence type="ECO:0000259" key="8">
    <source>
        <dbReference type="PROSITE" id="PS50850"/>
    </source>
</evidence>
<feature type="transmembrane region" description="Helical" evidence="7">
    <location>
        <begin position="141"/>
        <end position="162"/>
    </location>
</feature>
<dbReference type="CDD" id="cd17329">
    <property type="entry name" value="MFS_MdtH_MDR_like"/>
    <property type="match status" value="1"/>
</dbReference>
<name>A0A1K2H6S0_9LACT</name>
<evidence type="ECO:0000313" key="10">
    <source>
        <dbReference type="Proteomes" id="UP000185655"/>
    </source>
</evidence>
<sequence length="413" mass="45716">MTIFMRLNRTLKLRIIMTFIGVLGYSTVGSSMTIYYNHYLGAAITGVLLIISSVSSFLIGLYGGHLADRHGRRPILLIGSIISILGALIAVLSNSPIFQNPWTTFVGFFLLNFGFSFESAADNAMIIDVSDETNRKYVYSLSYWIINVSITFGAALSGWLFRDYLFDLLLGLLVAQLINGSIKYFLISESFVPASKAKKERESFIQNYGVVVRDKIFLLFIGAVILNKVIFGNIDFYLPVHLSDSFKTTTIFGFEIYGQRMLTIFLMLNTLIIIFSMTFINQLTTKWSERKSLTTGALLQGLGFAAAFLMNSFIPLILASIVMTIGEMILVPSSQSLRADLMNEEKIGTYSGFVTITDPIGSVLSGSLVSFSVYIHHTGVAVVMVVVTVLLVLCFNQVMKMKTQADIASSKNT</sequence>
<feature type="transmembrane region" description="Helical" evidence="7">
    <location>
        <begin position="168"/>
        <end position="186"/>
    </location>
</feature>
<dbReference type="PROSITE" id="PS50850">
    <property type="entry name" value="MFS"/>
    <property type="match status" value="1"/>
</dbReference>
<comment type="subcellular location">
    <subcellularLocation>
        <location evidence="1">Cell membrane</location>
        <topology evidence="1">Multi-pass membrane protein</topology>
    </subcellularLocation>
</comment>
<feature type="transmembrane region" description="Helical" evidence="7">
    <location>
        <begin position="216"/>
        <end position="240"/>
    </location>
</feature>
<feature type="transmembrane region" description="Helical" evidence="7">
    <location>
        <begin position="101"/>
        <end position="120"/>
    </location>
</feature>
<organism evidence="9 10">
    <name type="scientific">Pseudolactococcus chungangensis CAU 28 = DSM 22330</name>
    <dbReference type="NCBI Taxonomy" id="1122154"/>
    <lineage>
        <taxon>Bacteria</taxon>
        <taxon>Bacillati</taxon>
        <taxon>Bacillota</taxon>
        <taxon>Bacilli</taxon>
        <taxon>Lactobacillales</taxon>
        <taxon>Streptococcaceae</taxon>
        <taxon>Pseudolactococcus</taxon>
    </lineage>
</organism>
<reference evidence="9 10" key="1">
    <citation type="submission" date="2016-11" db="EMBL/GenBank/DDBJ databases">
        <authorList>
            <person name="Jaros S."/>
            <person name="Januszkiewicz K."/>
            <person name="Wedrychowicz H."/>
        </authorList>
    </citation>
    <scope>NUCLEOTIDE SEQUENCE [LARGE SCALE GENOMIC DNA]</scope>
    <source>
        <strain evidence="9 10">DSM 22330</strain>
    </source>
</reference>
<keyword evidence="5 7" id="KW-1133">Transmembrane helix</keyword>
<feature type="domain" description="Major facilitator superfamily (MFS) profile" evidence="8">
    <location>
        <begin position="10"/>
        <end position="404"/>
    </location>
</feature>
<gene>
    <name evidence="9" type="ORF">SAMN02746068_00351</name>
</gene>
<evidence type="ECO:0000256" key="3">
    <source>
        <dbReference type="ARBA" id="ARBA00022475"/>
    </source>
</evidence>
<evidence type="ECO:0000313" key="9">
    <source>
        <dbReference type="EMBL" id="SFZ71287.1"/>
    </source>
</evidence>
<feature type="transmembrane region" description="Helical" evidence="7">
    <location>
        <begin position="42"/>
        <end position="63"/>
    </location>
</feature>
<evidence type="ECO:0000256" key="7">
    <source>
        <dbReference type="SAM" id="Phobius"/>
    </source>
</evidence>
<accession>A0A1K2H6S0</accession>
<feature type="transmembrane region" description="Helical" evidence="7">
    <location>
        <begin position="301"/>
        <end position="325"/>
    </location>
</feature>
<evidence type="ECO:0000256" key="2">
    <source>
        <dbReference type="ARBA" id="ARBA00022448"/>
    </source>
</evidence>
<dbReference type="EMBL" id="FPKS01000002">
    <property type="protein sequence ID" value="SFZ71287.1"/>
    <property type="molecule type" value="Genomic_DNA"/>
</dbReference>
<dbReference type="STRING" id="1122154.SAMN02746068_00351"/>
<protein>
    <submittedName>
        <fullName evidence="9">MFS transporter, DHA1 family, multidrug resistance protein B</fullName>
    </submittedName>
</protein>
<keyword evidence="3" id="KW-1003">Cell membrane</keyword>
<dbReference type="InterPro" id="IPR050171">
    <property type="entry name" value="MFS_Transporters"/>
</dbReference>
<proteinExistence type="predicted"/>
<dbReference type="GO" id="GO:0022857">
    <property type="term" value="F:transmembrane transporter activity"/>
    <property type="evidence" value="ECO:0007669"/>
    <property type="project" value="InterPro"/>
</dbReference>
<dbReference type="PANTHER" id="PTHR23517:SF3">
    <property type="entry name" value="INTEGRAL MEMBRANE TRANSPORT PROTEIN"/>
    <property type="match status" value="1"/>
</dbReference>
<dbReference type="InterPro" id="IPR020846">
    <property type="entry name" value="MFS_dom"/>
</dbReference>
<dbReference type="InterPro" id="IPR036259">
    <property type="entry name" value="MFS_trans_sf"/>
</dbReference>
<dbReference type="GO" id="GO:0005886">
    <property type="term" value="C:plasma membrane"/>
    <property type="evidence" value="ECO:0007669"/>
    <property type="project" value="UniProtKB-SubCell"/>
</dbReference>
<evidence type="ECO:0000256" key="1">
    <source>
        <dbReference type="ARBA" id="ARBA00004651"/>
    </source>
</evidence>
<dbReference type="OrthoDB" id="9793283at2"/>
<evidence type="ECO:0000256" key="5">
    <source>
        <dbReference type="ARBA" id="ARBA00022989"/>
    </source>
</evidence>
<feature type="transmembrane region" description="Helical" evidence="7">
    <location>
        <begin position="15"/>
        <end position="36"/>
    </location>
</feature>
<feature type="transmembrane region" description="Helical" evidence="7">
    <location>
        <begin position="374"/>
        <end position="395"/>
    </location>
</feature>
<dbReference type="Pfam" id="PF07690">
    <property type="entry name" value="MFS_1"/>
    <property type="match status" value="1"/>
</dbReference>
<dbReference type="Proteomes" id="UP000185655">
    <property type="component" value="Unassembled WGS sequence"/>
</dbReference>
<dbReference type="InterPro" id="IPR011701">
    <property type="entry name" value="MFS"/>
</dbReference>
<evidence type="ECO:0000256" key="6">
    <source>
        <dbReference type="ARBA" id="ARBA00023136"/>
    </source>
</evidence>
<dbReference type="Gene3D" id="1.20.1250.20">
    <property type="entry name" value="MFS general substrate transporter like domains"/>
    <property type="match status" value="1"/>
</dbReference>
<feature type="transmembrane region" description="Helical" evidence="7">
    <location>
        <begin position="75"/>
        <end position="95"/>
    </location>
</feature>
<dbReference type="RefSeq" id="WP_072353437.1">
    <property type="nucleotide sequence ID" value="NZ_FPKS01000002.1"/>
</dbReference>
<keyword evidence="2" id="KW-0813">Transport</keyword>
<dbReference type="SUPFAM" id="SSF103473">
    <property type="entry name" value="MFS general substrate transporter"/>
    <property type="match status" value="1"/>
</dbReference>
<keyword evidence="6 7" id="KW-0472">Membrane</keyword>
<evidence type="ECO:0000256" key="4">
    <source>
        <dbReference type="ARBA" id="ARBA00022692"/>
    </source>
</evidence>
<keyword evidence="4 7" id="KW-0812">Transmembrane</keyword>
<feature type="transmembrane region" description="Helical" evidence="7">
    <location>
        <begin position="260"/>
        <end position="280"/>
    </location>
</feature>
<dbReference type="AlphaFoldDB" id="A0A1K2H6S0"/>